<keyword evidence="5" id="KW-1015">Disulfide bond</keyword>
<comment type="subcellular location">
    <subcellularLocation>
        <location evidence="1">Secreted</location>
    </subcellularLocation>
</comment>
<feature type="compositionally biased region" description="Low complexity" evidence="8">
    <location>
        <begin position="359"/>
        <end position="374"/>
    </location>
</feature>
<dbReference type="InterPro" id="IPR036024">
    <property type="entry name" value="Somatomedin_B-like_dom_sf"/>
</dbReference>
<feature type="chain" id="PRO_5018533619" evidence="9">
    <location>
        <begin position="22"/>
        <end position="864"/>
    </location>
</feature>
<keyword evidence="12" id="KW-1185">Reference proteome</keyword>
<name>A0A3Q2Z3I0_HIPCM</name>
<feature type="compositionally biased region" description="Polar residues" evidence="8">
    <location>
        <begin position="237"/>
        <end position="260"/>
    </location>
</feature>
<dbReference type="SMART" id="SM00120">
    <property type="entry name" value="HX"/>
    <property type="match status" value="2"/>
</dbReference>
<dbReference type="PROSITE" id="PS51642">
    <property type="entry name" value="HEMOPEXIN_2"/>
    <property type="match status" value="1"/>
</dbReference>
<evidence type="ECO:0000256" key="4">
    <source>
        <dbReference type="ARBA" id="ARBA00022737"/>
    </source>
</evidence>
<dbReference type="InterPro" id="IPR000585">
    <property type="entry name" value="Hemopexin-like_dom"/>
</dbReference>
<dbReference type="PROSITE" id="PS00024">
    <property type="entry name" value="HEMOPEXIN"/>
    <property type="match status" value="1"/>
</dbReference>
<dbReference type="InterPro" id="IPR001212">
    <property type="entry name" value="Somatomedin_B_dom"/>
</dbReference>
<evidence type="ECO:0000256" key="3">
    <source>
        <dbReference type="ARBA" id="ARBA00022729"/>
    </source>
</evidence>
<feature type="compositionally biased region" description="Low complexity" evidence="8">
    <location>
        <begin position="494"/>
        <end position="510"/>
    </location>
</feature>
<dbReference type="CDD" id="cd00094">
    <property type="entry name" value="HX"/>
    <property type="match status" value="1"/>
</dbReference>
<evidence type="ECO:0000256" key="7">
    <source>
        <dbReference type="PROSITE-ProRule" id="PRU01011"/>
    </source>
</evidence>
<accession>A0A3Q2Z3I0</accession>
<dbReference type="OMA" id="SDMPDST"/>
<feature type="compositionally biased region" description="Polar residues" evidence="8">
    <location>
        <begin position="77"/>
        <end position="97"/>
    </location>
</feature>
<evidence type="ECO:0000256" key="2">
    <source>
        <dbReference type="ARBA" id="ARBA00022525"/>
    </source>
</evidence>
<dbReference type="PROSITE" id="PS50958">
    <property type="entry name" value="SMB_2"/>
    <property type="match status" value="1"/>
</dbReference>
<dbReference type="SMART" id="SM00201">
    <property type="entry name" value="SO"/>
    <property type="match status" value="1"/>
</dbReference>
<evidence type="ECO:0000256" key="5">
    <source>
        <dbReference type="ARBA" id="ARBA00023157"/>
    </source>
</evidence>
<dbReference type="PANTHER" id="PTHR22917">
    <property type="entry name" value="HEMOPEXIN DOMAIN-CONTAINING PROTEIN"/>
    <property type="match status" value="1"/>
</dbReference>
<dbReference type="InterPro" id="IPR036375">
    <property type="entry name" value="Hemopexin-like_dom_sf"/>
</dbReference>
<protein>
    <submittedName>
        <fullName evidence="11">Proteoglycan 4-like</fullName>
    </submittedName>
</protein>
<sequence length="864" mass="94055">MSWTPLRSLILLACSLTPVLSQNSCKERCGNEYYRGYLCQCDYNCMAYGECCLDFESQCTTKETANEAEDPFLPLSGGNTEGTDTETIPSDYQSNTPDRMESDMPDSTGSYASSPFEPLEAIPTQDTLIRDTLKARAEAVPSVTSPSRDVVKSTTVDRADGVTYTESEDSRRNPTTVSDSRTTFPQATMGAKRVSNQPSWTSASQAEPSPTDSRRNPTTVSDSRTTFPQATMGAKRVSNQPSWTSASQAEPSPTGDNRPSQPEYPFQELSTPLLPSEHTQGSSRSSDSPDPSRRSSTSSEEPKASQESSTPSRPHKTSQESSPSSEPPPKTSHGSSRPSQPEYPFLDLSTPRLPSDHTQGSSRSSDSPDASQGSCTSSVQSKASQESCTPSRPQKNSQESSTSSGPPPETSHGSSRPSQPEYPFLDLSTPRLPSEHTQGSSRSSDSPDPSQRPSTFSAPPNASQESSTNSAPQKPTQDSATNTESSEAPHTPDSTWSFPPSVPTTSVVTTAQPFSLPDRQNYSTGVSPVGSDLDVTMTVNPSPTDALQGDFKDKVTPTESSIAPVTETPKSPSAKAPESTLKPKPNTSGPPMTAAPEDKPALKPAIKPVDAVLTVDSSRHYQPDDNDTNLCSGRPPSAFTTLRNGTIAVFRGHLFWFLDRNRVPGPAHDITQMWGVPSPIDTVFTRCNCQGKTYIFKGNQYWRFDNNHLDPGYPKVVESGFDGLQGHITAALSVPQYRRRRESVYFFKRGGLVQKYSYQFGTSPSCSKKAHFAIYTVRNRVARQAVSLLGPTINIRRSWRGFPTIITSAVSVPSYREPEGYRYYVFSRSKSYNIRLDGERPVVTSPIENPSAQNNNFINCPKTL</sequence>
<dbReference type="Gene3D" id="4.10.410.20">
    <property type="match status" value="1"/>
</dbReference>
<organism evidence="11 12">
    <name type="scientific">Hippocampus comes</name>
    <name type="common">Tiger tail seahorse</name>
    <dbReference type="NCBI Taxonomy" id="109280"/>
    <lineage>
        <taxon>Eukaryota</taxon>
        <taxon>Metazoa</taxon>
        <taxon>Chordata</taxon>
        <taxon>Craniata</taxon>
        <taxon>Vertebrata</taxon>
        <taxon>Euteleostomi</taxon>
        <taxon>Actinopterygii</taxon>
        <taxon>Neopterygii</taxon>
        <taxon>Teleostei</taxon>
        <taxon>Neoteleostei</taxon>
        <taxon>Acanthomorphata</taxon>
        <taxon>Syngnathiaria</taxon>
        <taxon>Syngnathiformes</taxon>
        <taxon>Syngnathoidei</taxon>
        <taxon>Syngnathidae</taxon>
        <taxon>Hippocampus</taxon>
    </lineage>
</organism>
<evidence type="ECO:0000256" key="8">
    <source>
        <dbReference type="SAM" id="MobiDB-lite"/>
    </source>
</evidence>
<feature type="compositionally biased region" description="Polar residues" evidence="8">
    <location>
        <begin position="455"/>
        <end position="488"/>
    </location>
</feature>
<feature type="domain" description="SMB" evidence="10">
    <location>
        <begin position="21"/>
        <end position="64"/>
    </location>
</feature>
<dbReference type="Pfam" id="PF00045">
    <property type="entry name" value="Hemopexin"/>
    <property type="match status" value="1"/>
</dbReference>
<feature type="compositionally biased region" description="Basic and acidic residues" evidence="8">
    <location>
        <begin position="149"/>
        <end position="160"/>
    </location>
</feature>
<dbReference type="STRING" id="109280.ENSHCOP00000020557"/>
<dbReference type="SUPFAM" id="SSF50923">
    <property type="entry name" value="Hemopexin-like domain"/>
    <property type="match status" value="1"/>
</dbReference>
<dbReference type="GO" id="GO:0005615">
    <property type="term" value="C:extracellular space"/>
    <property type="evidence" value="ECO:0007669"/>
    <property type="project" value="TreeGrafter"/>
</dbReference>
<dbReference type="PANTHER" id="PTHR22917:SF1">
    <property type="entry name" value="PROTEOGLYCAN 4"/>
    <property type="match status" value="1"/>
</dbReference>
<dbReference type="GeneTree" id="ENSGT00530000063751"/>
<evidence type="ECO:0000313" key="12">
    <source>
        <dbReference type="Proteomes" id="UP000264820"/>
    </source>
</evidence>
<proteinExistence type="predicted"/>
<dbReference type="AlphaFoldDB" id="A0A3Q2Z3I0"/>
<keyword evidence="4" id="KW-0677">Repeat</keyword>
<feature type="compositionally biased region" description="Low complexity" evidence="8">
    <location>
        <begin position="397"/>
        <end position="415"/>
    </location>
</feature>
<feature type="compositionally biased region" description="Polar residues" evidence="8">
    <location>
        <begin position="194"/>
        <end position="229"/>
    </location>
</feature>
<dbReference type="InterPro" id="IPR051298">
    <property type="entry name" value="Heme_transport/Cell_adhesion"/>
</dbReference>
<feature type="region of interest" description="Disordered" evidence="8">
    <location>
        <begin position="137"/>
        <end position="602"/>
    </location>
</feature>
<feature type="compositionally biased region" description="Polar residues" evidence="8">
    <location>
        <begin position="557"/>
        <end position="571"/>
    </location>
</feature>
<feature type="signal peptide" evidence="9">
    <location>
        <begin position="1"/>
        <end position="21"/>
    </location>
</feature>
<reference evidence="11" key="1">
    <citation type="submission" date="2025-08" db="UniProtKB">
        <authorList>
            <consortium name="Ensembl"/>
        </authorList>
    </citation>
    <scope>IDENTIFICATION</scope>
</reference>
<keyword evidence="2" id="KW-0964">Secreted</keyword>
<dbReference type="Ensembl" id="ENSHCOT00000005888.1">
    <property type="protein sequence ID" value="ENSHCOP00000020557.1"/>
    <property type="gene ID" value="ENSHCOG00000006734.1"/>
</dbReference>
<dbReference type="Pfam" id="PF01033">
    <property type="entry name" value="Somatomedin_B"/>
    <property type="match status" value="1"/>
</dbReference>
<dbReference type="InterPro" id="IPR018487">
    <property type="entry name" value="Hemopexin-like_repeat"/>
</dbReference>
<dbReference type="Proteomes" id="UP000264820">
    <property type="component" value="Unplaced"/>
</dbReference>
<feature type="compositionally biased region" description="Low complexity" evidence="8">
    <location>
        <begin position="440"/>
        <end position="454"/>
    </location>
</feature>
<feature type="region of interest" description="Disordered" evidence="8">
    <location>
        <begin position="70"/>
        <end position="117"/>
    </location>
</feature>
<evidence type="ECO:0000259" key="10">
    <source>
        <dbReference type="PROSITE" id="PS50958"/>
    </source>
</evidence>
<dbReference type="InterPro" id="IPR018486">
    <property type="entry name" value="Hemopexin_CS"/>
</dbReference>
<evidence type="ECO:0000256" key="6">
    <source>
        <dbReference type="ARBA" id="ARBA00023180"/>
    </source>
</evidence>
<dbReference type="SUPFAM" id="SSF90188">
    <property type="entry name" value="Somatomedin B domain"/>
    <property type="match status" value="1"/>
</dbReference>
<dbReference type="PROSITE" id="PS00524">
    <property type="entry name" value="SMB_1"/>
    <property type="match status" value="1"/>
</dbReference>
<feature type="compositionally biased region" description="Low complexity" evidence="8">
    <location>
        <begin position="282"/>
        <end position="299"/>
    </location>
</feature>
<keyword evidence="3 9" id="KW-0732">Signal</keyword>
<keyword evidence="6" id="KW-0325">Glycoprotein</keyword>
<evidence type="ECO:0000313" key="11">
    <source>
        <dbReference type="Ensembl" id="ENSHCOP00000020557.1"/>
    </source>
</evidence>
<dbReference type="Gene3D" id="2.110.10.10">
    <property type="entry name" value="Hemopexin-like domain"/>
    <property type="match status" value="1"/>
</dbReference>
<feature type="repeat" description="Hemopexin" evidence="7">
    <location>
        <begin position="677"/>
        <end position="724"/>
    </location>
</feature>
<feature type="compositionally biased region" description="Polar residues" evidence="8">
    <location>
        <begin position="173"/>
        <end position="186"/>
    </location>
</feature>
<evidence type="ECO:0000256" key="1">
    <source>
        <dbReference type="ARBA" id="ARBA00004613"/>
    </source>
</evidence>
<reference evidence="11" key="2">
    <citation type="submission" date="2025-09" db="UniProtKB">
        <authorList>
            <consortium name="Ensembl"/>
        </authorList>
    </citation>
    <scope>IDENTIFICATION</scope>
</reference>
<feature type="compositionally biased region" description="Polar residues" evidence="8">
    <location>
        <begin position="375"/>
        <end position="396"/>
    </location>
</feature>
<evidence type="ECO:0000256" key="9">
    <source>
        <dbReference type="SAM" id="SignalP"/>
    </source>
</evidence>